<protein>
    <submittedName>
        <fullName evidence="3">AntA/AntB antirepressor family protein</fullName>
    </submittedName>
</protein>
<evidence type="ECO:0000259" key="1">
    <source>
        <dbReference type="Pfam" id="PF08346"/>
    </source>
</evidence>
<dbReference type="PANTHER" id="PTHR36180">
    <property type="entry name" value="DNA-BINDING PROTEIN-RELATED-RELATED"/>
    <property type="match status" value="1"/>
</dbReference>
<dbReference type="InterPro" id="IPR013557">
    <property type="entry name" value="AntA/B_antirep"/>
</dbReference>
<feature type="domain" description="ORF6C" evidence="2">
    <location>
        <begin position="123"/>
        <end position="228"/>
    </location>
</feature>
<dbReference type="Pfam" id="PF10552">
    <property type="entry name" value="ORF6C"/>
    <property type="match status" value="1"/>
</dbReference>
<evidence type="ECO:0000313" key="4">
    <source>
        <dbReference type="Proteomes" id="UP001370590"/>
    </source>
</evidence>
<gene>
    <name evidence="3" type="ORF">R4146_07590</name>
</gene>
<organism evidence="3 4">
    <name type="scientific">Nicoliella lavandulae</name>
    <dbReference type="NCBI Taxonomy" id="3082954"/>
    <lineage>
        <taxon>Bacteria</taxon>
        <taxon>Bacillati</taxon>
        <taxon>Bacillota</taxon>
        <taxon>Bacilli</taxon>
        <taxon>Lactobacillales</taxon>
        <taxon>Lactobacillaceae</taxon>
        <taxon>Nicoliella</taxon>
    </lineage>
</organism>
<evidence type="ECO:0000313" key="3">
    <source>
        <dbReference type="EMBL" id="MEJ6401003.1"/>
    </source>
</evidence>
<dbReference type="PANTHER" id="PTHR36180:SF1">
    <property type="entry name" value="ANTA_ANTB ANTIREPRESSOR DOMAIN-CONTAINING PROTEIN"/>
    <property type="match status" value="1"/>
</dbReference>
<proteinExistence type="predicted"/>
<sequence>MKDIKEIIPIKKDKEGNQAISMRDLYKWLDARAEFTTWSKRMFSYGFTENVDFVGFDKIVNSDKGFGGHLKVRDYVITLDTAKEISMIQRNDKGKQARKYFISMEKQAKQQLLPKTPQEMTRALLENMDANNEDIKALKSDVSFLKSERKLTSPEYSYISKTVNRNVYKIVNDKGLNKDQKNLLFKDISSQILSLTGVRFRSQLQLKHFDDVCELLDNWYPSSKTMVEVRKIGNQTKLDV</sequence>
<dbReference type="Proteomes" id="UP001370590">
    <property type="component" value="Unassembled WGS sequence"/>
</dbReference>
<reference evidence="3 4" key="1">
    <citation type="submission" date="2023-10" db="EMBL/GenBank/DDBJ databases">
        <title>Nicoliella lavandulae sp. nov. isolated from Lavandula angustifolia flowers.</title>
        <authorList>
            <person name="Alcantara C."/>
            <person name="Zuniga M."/>
            <person name="Landete J.M."/>
            <person name="Monedero V."/>
        </authorList>
    </citation>
    <scope>NUCLEOTIDE SEQUENCE [LARGE SCALE GENOMIC DNA]</scope>
    <source>
        <strain evidence="3 4">Es01</strain>
    </source>
</reference>
<feature type="domain" description="AntA/AntB antirepressor" evidence="1">
    <location>
        <begin position="21"/>
        <end position="91"/>
    </location>
</feature>
<evidence type="ECO:0000259" key="2">
    <source>
        <dbReference type="Pfam" id="PF10552"/>
    </source>
</evidence>
<dbReference type="InterPro" id="IPR018878">
    <property type="entry name" value="ORF6C_dom"/>
</dbReference>
<accession>A0ABU8SM73</accession>
<dbReference type="RefSeq" id="WP_339960850.1">
    <property type="nucleotide sequence ID" value="NZ_JAWMWH010000003.1"/>
</dbReference>
<dbReference type="Pfam" id="PF08346">
    <property type="entry name" value="AntA"/>
    <property type="match status" value="1"/>
</dbReference>
<name>A0ABU8SM73_9LACO</name>
<comment type="caution">
    <text evidence="3">The sequence shown here is derived from an EMBL/GenBank/DDBJ whole genome shotgun (WGS) entry which is preliminary data.</text>
</comment>
<dbReference type="EMBL" id="JAWMWH010000003">
    <property type="protein sequence ID" value="MEJ6401003.1"/>
    <property type="molecule type" value="Genomic_DNA"/>
</dbReference>
<keyword evidence="4" id="KW-1185">Reference proteome</keyword>